<name>A0ABW2SYW2_9ACTN</name>
<dbReference type="RefSeq" id="WP_343978782.1">
    <property type="nucleotide sequence ID" value="NZ_BAAAGK010000170.1"/>
</dbReference>
<protein>
    <submittedName>
        <fullName evidence="4">Phenylacetic acid degradation protein PaaN</fullName>
    </submittedName>
</protein>
<proteinExistence type="predicted"/>
<comment type="caution">
    <text evidence="4">The sequence shown here is derived from an EMBL/GenBank/DDBJ whole genome shotgun (WGS) entry which is preliminary data.</text>
</comment>
<dbReference type="InterPro" id="IPR016162">
    <property type="entry name" value="Ald_DH_N"/>
</dbReference>
<dbReference type="Pfam" id="PF00171">
    <property type="entry name" value="Aldedh"/>
    <property type="match status" value="1"/>
</dbReference>
<reference evidence="5" key="1">
    <citation type="journal article" date="2019" name="Int. J. Syst. Evol. Microbiol.">
        <title>The Global Catalogue of Microorganisms (GCM) 10K type strain sequencing project: providing services to taxonomists for standard genome sequencing and annotation.</title>
        <authorList>
            <consortium name="The Broad Institute Genomics Platform"/>
            <consortium name="The Broad Institute Genome Sequencing Center for Infectious Disease"/>
            <person name="Wu L."/>
            <person name="Ma J."/>
        </authorList>
    </citation>
    <scope>NUCLEOTIDE SEQUENCE [LARGE SCALE GENOMIC DNA]</scope>
    <source>
        <strain evidence="5">JCM 10083</strain>
    </source>
</reference>
<dbReference type="Gene3D" id="3.40.605.10">
    <property type="entry name" value="Aldehyde Dehydrogenase, Chain A, domain 1"/>
    <property type="match status" value="1"/>
</dbReference>
<evidence type="ECO:0000313" key="4">
    <source>
        <dbReference type="EMBL" id="MFC7601244.1"/>
    </source>
</evidence>
<evidence type="ECO:0000313" key="5">
    <source>
        <dbReference type="Proteomes" id="UP001596514"/>
    </source>
</evidence>
<dbReference type="EMBL" id="JBHTEE010000001">
    <property type="protein sequence ID" value="MFC7601244.1"/>
    <property type="molecule type" value="Genomic_DNA"/>
</dbReference>
<evidence type="ECO:0000256" key="1">
    <source>
        <dbReference type="ARBA" id="ARBA00023002"/>
    </source>
</evidence>
<dbReference type="InterPro" id="IPR016163">
    <property type="entry name" value="Ald_DH_C"/>
</dbReference>
<keyword evidence="1" id="KW-0560">Oxidoreductase</keyword>
<keyword evidence="2" id="KW-0520">NAD</keyword>
<dbReference type="InterPro" id="IPR015590">
    <property type="entry name" value="Aldehyde_DH_dom"/>
</dbReference>
<dbReference type="PANTHER" id="PTHR42862:SF1">
    <property type="entry name" value="DELTA-1-PYRROLINE-5-CARBOXYLATE DEHYDROGENASE 2, ISOFORM A-RELATED"/>
    <property type="match status" value="1"/>
</dbReference>
<accession>A0ABW2SYW2</accession>
<dbReference type="Gene3D" id="3.40.309.10">
    <property type="entry name" value="Aldehyde Dehydrogenase, Chain A, domain 2"/>
    <property type="match status" value="1"/>
</dbReference>
<sequence length="562" mass="59925">MTTDLFDKHRATLDRAIEACRSRESWTAFGESPADHPGGERARAEGRTAFEALLGRPFDLGGPGAPVAQPDEVSPYTGEPLGVCYPRADVEELFAAATRAWPRWREADQRTRAGVCLEICERIYLRSFEFSHAAMHTAGQSFGMSYAGSGTNALDRGIEAIAQAYAAMSRVPGTARWSRAFGSTTVEMTKRYRLMPKGVAVVIACASFPAWNVYPALFASLVTGNPVIVKPHPGSVLQMALAVRVCREVLAEAGFSPELVGLAVDTAAEPVTKLLVRHPATRIVDFTGSAAFGSWVEANAFPAVAYTETSGANSVLVHSVGELQPVLRALAGSLCLFSAQMCTSPQNIYVPRGGVPTAGGTVSAADFAAGLAEAVQAISTVPRRAAAVLATVQSPNTLRLLEEVHDRAAARGRIVLEPRPYRHPDHPKARTSGPLLAQVDIADHDLYGEERFGPVAFVIDCDDADQALERATRDARERGAITAFAYATDEAYLDRVEAGYATAGAAVTCNLTGPMPLNFSAAYSDYHVTGLNPAGNASLTDDSFVTGRFRVTQSRRPAVTGH</sequence>
<dbReference type="InterPro" id="IPR011975">
    <property type="entry name" value="PaaN_2"/>
</dbReference>
<feature type="domain" description="Aldehyde dehydrogenase" evidence="3">
    <location>
        <begin position="72"/>
        <end position="473"/>
    </location>
</feature>
<organism evidence="4 5">
    <name type="scientific">Streptosporangium amethystogenes subsp. fukuiense</name>
    <dbReference type="NCBI Taxonomy" id="698418"/>
    <lineage>
        <taxon>Bacteria</taxon>
        <taxon>Bacillati</taxon>
        <taxon>Actinomycetota</taxon>
        <taxon>Actinomycetes</taxon>
        <taxon>Streptosporangiales</taxon>
        <taxon>Streptosporangiaceae</taxon>
        <taxon>Streptosporangium</taxon>
    </lineage>
</organism>
<gene>
    <name evidence="4" type="primary">paaN</name>
    <name evidence="4" type="ORF">ACFQVD_14170</name>
</gene>
<dbReference type="PANTHER" id="PTHR42862">
    <property type="entry name" value="DELTA-1-PYRROLINE-5-CARBOXYLATE DEHYDROGENASE 1, ISOFORM A-RELATED"/>
    <property type="match status" value="1"/>
</dbReference>
<dbReference type="Proteomes" id="UP001596514">
    <property type="component" value="Unassembled WGS sequence"/>
</dbReference>
<dbReference type="InterPro" id="IPR050485">
    <property type="entry name" value="Proline_metab_enzyme"/>
</dbReference>
<dbReference type="NCBIfam" id="TIGR02288">
    <property type="entry name" value="PaaN_2"/>
    <property type="match status" value="1"/>
</dbReference>
<evidence type="ECO:0000259" key="3">
    <source>
        <dbReference type="Pfam" id="PF00171"/>
    </source>
</evidence>
<evidence type="ECO:0000256" key="2">
    <source>
        <dbReference type="ARBA" id="ARBA00023027"/>
    </source>
</evidence>
<dbReference type="InterPro" id="IPR016161">
    <property type="entry name" value="Ald_DH/histidinol_DH"/>
</dbReference>
<keyword evidence="5" id="KW-1185">Reference proteome</keyword>
<dbReference type="SUPFAM" id="SSF53720">
    <property type="entry name" value="ALDH-like"/>
    <property type="match status" value="1"/>
</dbReference>